<dbReference type="AlphaFoldDB" id="A0A7D9H318"/>
<feature type="transmembrane region" description="Helical" evidence="2">
    <location>
        <begin position="32"/>
        <end position="54"/>
    </location>
</feature>
<dbReference type="Proteomes" id="UP000478008">
    <property type="component" value="Unassembled WGS sequence"/>
</dbReference>
<keyword evidence="4" id="KW-1185">Reference proteome</keyword>
<keyword evidence="2" id="KW-1133">Transmembrane helix</keyword>
<keyword evidence="2" id="KW-0812">Transmembrane</keyword>
<evidence type="ECO:0000313" key="4">
    <source>
        <dbReference type="Proteomes" id="UP000478008"/>
    </source>
</evidence>
<feature type="transmembrane region" description="Helical" evidence="2">
    <location>
        <begin position="6"/>
        <end position="25"/>
    </location>
</feature>
<protein>
    <submittedName>
        <fullName evidence="3">DEBR0S6_11100g1_1</fullName>
    </submittedName>
</protein>
<feature type="transmembrane region" description="Helical" evidence="2">
    <location>
        <begin position="74"/>
        <end position="96"/>
    </location>
</feature>
<proteinExistence type="predicted"/>
<feature type="region of interest" description="Disordered" evidence="1">
    <location>
        <begin position="178"/>
        <end position="223"/>
    </location>
</feature>
<dbReference type="EMBL" id="CABFWN010000006">
    <property type="protein sequence ID" value="VUG20240.1"/>
    <property type="molecule type" value="Genomic_DNA"/>
</dbReference>
<evidence type="ECO:0000313" key="3">
    <source>
        <dbReference type="EMBL" id="VUG20240.1"/>
    </source>
</evidence>
<evidence type="ECO:0000256" key="1">
    <source>
        <dbReference type="SAM" id="MobiDB-lite"/>
    </source>
</evidence>
<organism evidence="3 4">
    <name type="scientific">Dekkera bruxellensis</name>
    <name type="common">Brettanomyces custersii</name>
    <dbReference type="NCBI Taxonomy" id="5007"/>
    <lineage>
        <taxon>Eukaryota</taxon>
        <taxon>Fungi</taxon>
        <taxon>Dikarya</taxon>
        <taxon>Ascomycota</taxon>
        <taxon>Saccharomycotina</taxon>
        <taxon>Pichiomycetes</taxon>
        <taxon>Pichiales</taxon>
        <taxon>Pichiaceae</taxon>
        <taxon>Brettanomyces</taxon>
    </lineage>
</organism>
<evidence type="ECO:0000256" key="2">
    <source>
        <dbReference type="SAM" id="Phobius"/>
    </source>
</evidence>
<keyword evidence="2" id="KW-0472">Membrane</keyword>
<name>A0A7D9H318_DEKBR</name>
<reference evidence="3 4" key="1">
    <citation type="submission" date="2019-07" db="EMBL/GenBank/DDBJ databases">
        <authorList>
            <person name="Friedrich A."/>
            <person name="Schacherer J."/>
        </authorList>
    </citation>
    <scope>NUCLEOTIDE SEQUENCE [LARGE SCALE GENOMIC DNA]</scope>
</reference>
<sequence length="223" mass="25208">MSKELITSIWHILIAPFTLTLRFLFKTVITPFLLFFDILVYGLFTLPLATFHKLESFLPENFSLVTFSEILHVAYYYIFVATIVGTVCAFADLFLIHIVHKSLRFSELTFTIPYINIPLVFQGGAQALQEKVNINVDKASKPESLVPRPNKGGISELKPLPALAVNDNFVFKSSGYRDELSQTDRSQNATAESESEDSTITSTQMSHRDMSTVRTEMENTELK</sequence>
<gene>
    <name evidence="3" type="ORF">DEBR0S6_11100G</name>
</gene>
<accession>A0A7D9H318</accession>
<feature type="compositionally biased region" description="Basic and acidic residues" evidence="1">
    <location>
        <begin position="206"/>
        <end position="223"/>
    </location>
</feature>